<keyword evidence="1" id="KW-0732">Signal</keyword>
<accession>A0AAV8WFK9</accession>
<protein>
    <submittedName>
        <fullName evidence="2">Uncharacterized protein</fullName>
    </submittedName>
</protein>
<name>A0AAV8WFK9_9CUCU</name>
<sequence length="112" mass="12553">MDLKILLLAAAFLLCSGAAPKVAEEDKKFITSILEQVPETERKQFVIHQLYKGYILNHPNDVAIPVADNTTLRLYNLFLTHFILSPIDLQTFDQLCFPSGECVDTDDPGAYP</sequence>
<evidence type="ECO:0000313" key="2">
    <source>
        <dbReference type="EMBL" id="KAJ8925012.1"/>
    </source>
</evidence>
<proteinExistence type="predicted"/>
<dbReference type="AlphaFoldDB" id="A0AAV8WFK9"/>
<comment type="caution">
    <text evidence="2">The sequence shown here is derived from an EMBL/GenBank/DDBJ whole genome shotgun (WGS) entry which is preliminary data.</text>
</comment>
<gene>
    <name evidence="2" type="ORF">NQ315_001178</name>
</gene>
<evidence type="ECO:0000313" key="3">
    <source>
        <dbReference type="Proteomes" id="UP001159042"/>
    </source>
</evidence>
<feature type="chain" id="PRO_5043888667" evidence="1">
    <location>
        <begin position="18"/>
        <end position="112"/>
    </location>
</feature>
<feature type="signal peptide" evidence="1">
    <location>
        <begin position="1"/>
        <end position="17"/>
    </location>
</feature>
<reference evidence="2 3" key="1">
    <citation type="journal article" date="2023" name="Insect Mol. Biol.">
        <title>Genome sequencing provides insights into the evolution of gene families encoding plant cell wall-degrading enzymes in longhorned beetles.</title>
        <authorList>
            <person name="Shin N.R."/>
            <person name="Okamura Y."/>
            <person name="Kirsch R."/>
            <person name="Pauchet Y."/>
        </authorList>
    </citation>
    <scope>NUCLEOTIDE SEQUENCE [LARGE SCALE GENOMIC DNA]</scope>
    <source>
        <strain evidence="2">EAD_L_NR</strain>
    </source>
</reference>
<evidence type="ECO:0000256" key="1">
    <source>
        <dbReference type="SAM" id="SignalP"/>
    </source>
</evidence>
<organism evidence="2 3">
    <name type="scientific">Exocentrus adspersus</name>
    <dbReference type="NCBI Taxonomy" id="1586481"/>
    <lineage>
        <taxon>Eukaryota</taxon>
        <taxon>Metazoa</taxon>
        <taxon>Ecdysozoa</taxon>
        <taxon>Arthropoda</taxon>
        <taxon>Hexapoda</taxon>
        <taxon>Insecta</taxon>
        <taxon>Pterygota</taxon>
        <taxon>Neoptera</taxon>
        <taxon>Endopterygota</taxon>
        <taxon>Coleoptera</taxon>
        <taxon>Polyphaga</taxon>
        <taxon>Cucujiformia</taxon>
        <taxon>Chrysomeloidea</taxon>
        <taxon>Cerambycidae</taxon>
        <taxon>Lamiinae</taxon>
        <taxon>Acanthocinini</taxon>
        <taxon>Exocentrus</taxon>
    </lineage>
</organism>
<dbReference type="EMBL" id="JANEYG010000002">
    <property type="protein sequence ID" value="KAJ8925012.1"/>
    <property type="molecule type" value="Genomic_DNA"/>
</dbReference>
<dbReference type="Proteomes" id="UP001159042">
    <property type="component" value="Unassembled WGS sequence"/>
</dbReference>
<keyword evidence="3" id="KW-1185">Reference proteome</keyword>